<evidence type="ECO:0000313" key="7">
    <source>
        <dbReference type="EMBL" id="KAG1303928.1"/>
    </source>
</evidence>
<feature type="domain" description="Thioredoxin" evidence="4">
    <location>
        <begin position="185"/>
        <end position="312"/>
    </location>
</feature>
<sequence>MSEPVKLYVYDLSQGLAKSMSLALTGKQIDGIWHTSVVVYGQEIYYGQGIMTVLPGTTQHGSLLQMIDIGETFLPQDVVIEYIDSLRSVYTAEKYHLLDFNCNTFSNDLCQFLCGKDIPAHITGLPTDFINTPFGQSILPMIENMFGQSQLRPSIPAAAAAAAPHSEAVNRILQGEQPTADALSLLQGISSAAMSAAPTEKNPIQEVKSARMMEELVADYQAVVVMFTSPTCGPCQMIKPKFKELVQEKNNQPAGKIRVLAVLLDMSTAMDAQHYNIRGVPTFYFYLNGKKYSEFSGADYAELKSQLDMLLFEAYPRKWITHWAIAPFTKFKCIAHPHRKVLLKTIHNQPNVPILYNTNLDKLDVIYDKLYGFINLTEQEKKTIEDTKLCLNNKKTLDVLSWSQLVDVLLEKLSSDQWFPLLDIFKSLLLHQEVSQFYTKNPSQLGKILELATKNEASLGRATWIMILRVACNLFSDSTLSTTYFTSHLEDATYRTILTQLLITSLLSQDSQIRQAAASLAYNCSTNVSIERLKKEEGTWTGMTEQEDDDWQVELLSAVVDALTKEKDEEILHRLLATIGKLLFLLPETSSISNLLSALDFSNIIDTKKKEGVIKSSQLIGLSSDICKLIK</sequence>
<dbReference type="PROSITE" id="PS51396">
    <property type="entry name" value="PUL"/>
    <property type="match status" value="1"/>
</dbReference>
<dbReference type="PROSITE" id="PS00194">
    <property type="entry name" value="THIOREDOXIN_1"/>
    <property type="match status" value="1"/>
</dbReference>
<protein>
    <submittedName>
        <fullName evidence="7">Uncharacterized protein</fullName>
    </submittedName>
</protein>
<evidence type="ECO:0000259" key="6">
    <source>
        <dbReference type="PROSITE" id="PS51858"/>
    </source>
</evidence>
<dbReference type="Gene3D" id="1.25.10.10">
    <property type="entry name" value="Leucine-rich Repeat Variant"/>
    <property type="match status" value="1"/>
</dbReference>
<dbReference type="SUPFAM" id="SSF48371">
    <property type="entry name" value="ARM repeat"/>
    <property type="match status" value="1"/>
</dbReference>
<dbReference type="SMART" id="SM01179">
    <property type="entry name" value="DUF862"/>
    <property type="match status" value="1"/>
</dbReference>
<dbReference type="InterPro" id="IPR013535">
    <property type="entry name" value="PUL_dom"/>
</dbReference>
<keyword evidence="8" id="KW-1185">Reference proteome</keyword>
<comment type="similarity">
    <text evidence="1">Belongs to the DeSI family.</text>
</comment>
<dbReference type="InterPro" id="IPR013766">
    <property type="entry name" value="Thioredoxin_domain"/>
</dbReference>
<comment type="caution">
    <text evidence="7">The sequence shown here is derived from an EMBL/GenBank/DDBJ whole genome shotgun (WGS) entry which is preliminary data.</text>
</comment>
<dbReference type="Pfam" id="PF08324">
    <property type="entry name" value="PUL"/>
    <property type="match status" value="1"/>
</dbReference>
<dbReference type="GO" id="GO:0008233">
    <property type="term" value="F:peptidase activity"/>
    <property type="evidence" value="ECO:0007669"/>
    <property type="project" value="UniProtKB-KW"/>
</dbReference>
<keyword evidence="2" id="KW-0645">Protease</keyword>
<dbReference type="Gene3D" id="3.40.30.10">
    <property type="entry name" value="Glutaredoxin"/>
    <property type="match status" value="1"/>
</dbReference>
<dbReference type="SUPFAM" id="SSF52833">
    <property type="entry name" value="Thioredoxin-like"/>
    <property type="match status" value="1"/>
</dbReference>
<evidence type="ECO:0000259" key="5">
    <source>
        <dbReference type="PROSITE" id="PS51396"/>
    </source>
</evidence>
<dbReference type="InterPro" id="IPR017937">
    <property type="entry name" value="Thioredoxin_CS"/>
</dbReference>
<dbReference type="EMBL" id="JAANQT010001800">
    <property type="protein sequence ID" value="KAG1303928.1"/>
    <property type="molecule type" value="Genomic_DNA"/>
</dbReference>
<feature type="domain" description="PUL" evidence="5">
    <location>
        <begin position="347"/>
        <end position="629"/>
    </location>
</feature>
<dbReference type="GO" id="GO:0070646">
    <property type="term" value="P:protein modification by small protein removal"/>
    <property type="evidence" value="ECO:0007669"/>
    <property type="project" value="TreeGrafter"/>
</dbReference>
<reference evidence="7" key="1">
    <citation type="journal article" date="2020" name="Microb. Genom.">
        <title>Genetic diversity of clinical and environmental Mucorales isolates obtained from an investigation of mucormycosis cases among solid organ transplant recipients.</title>
        <authorList>
            <person name="Nguyen M.H."/>
            <person name="Kaul D."/>
            <person name="Muto C."/>
            <person name="Cheng S.J."/>
            <person name="Richter R.A."/>
            <person name="Bruno V.M."/>
            <person name="Liu G."/>
            <person name="Beyhan S."/>
            <person name="Sundermann A.J."/>
            <person name="Mounaud S."/>
            <person name="Pasculle A.W."/>
            <person name="Nierman W.C."/>
            <person name="Driscoll E."/>
            <person name="Cumbie R."/>
            <person name="Clancy C.J."/>
            <person name="Dupont C.L."/>
        </authorList>
    </citation>
    <scope>NUCLEOTIDE SEQUENCE</scope>
    <source>
        <strain evidence="7">GL11</strain>
    </source>
</reference>
<dbReference type="AlphaFoldDB" id="A0A9P7BNG3"/>
<accession>A0A9P7BNG3</accession>
<dbReference type="InterPro" id="IPR042266">
    <property type="entry name" value="PPPDE_sf"/>
</dbReference>
<dbReference type="CDD" id="cd02947">
    <property type="entry name" value="TRX_family"/>
    <property type="match status" value="1"/>
</dbReference>
<dbReference type="Gene3D" id="3.90.1720.30">
    <property type="entry name" value="PPPDE domains"/>
    <property type="match status" value="1"/>
</dbReference>
<dbReference type="PROSITE" id="PS51352">
    <property type="entry name" value="THIOREDOXIN_2"/>
    <property type="match status" value="1"/>
</dbReference>
<evidence type="ECO:0000256" key="1">
    <source>
        <dbReference type="ARBA" id="ARBA00008140"/>
    </source>
</evidence>
<dbReference type="InterPro" id="IPR016024">
    <property type="entry name" value="ARM-type_fold"/>
</dbReference>
<dbReference type="PANTHER" id="PTHR12378">
    <property type="entry name" value="DESUMOYLATING ISOPEPTIDASE"/>
    <property type="match status" value="1"/>
</dbReference>
<gene>
    <name evidence="7" type="ORF">G6F64_009646</name>
</gene>
<dbReference type="PROSITE" id="PS51858">
    <property type="entry name" value="PPPDE"/>
    <property type="match status" value="1"/>
</dbReference>
<evidence type="ECO:0000256" key="2">
    <source>
        <dbReference type="ARBA" id="ARBA00022670"/>
    </source>
</evidence>
<dbReference type="Pfam" id="PF00085">
    <property type="entry name" value="Thioredoxin"/>
    <property type="match status" value="1"/>
</dbReference>
<dbReference type="GO" id="GO:0006508">
    <property type="term" value="P:proteolysis"/>
    <property type="evidence" value="ECO:0007669"/>
    <property type="project" value="UniProtKB-KW"/>
</dbReference>
<dbReference type="Pfam" id="PF05903">
    <property type="entry name" value="Peptidase_C97"/>
    <property type="match status" value="1"/>
</dbReference>
<dbReference type="InterPro" id="IPR008580">
    <property type="entry name" value="PPPDE_dom"/>
</dbReference>
<evidence type="ECO:0000256" key="3">
    <source>
        <dbReference type="ARBA" id="ARBA00022801"/>
    </source>
</evidence>
<dbReference type="InterPro" id="IPR011989">
    <property type="entry name" value="ARM-like"/>
</dbReference>
<name>A0A9P7BNG3_RHIOR</name>
<keyword evidence="3" id="KW-0378">Hydrolase</keyword>
<organism evidence="7 8">
    <name type="scientific">Rhizopus oryzae</name>
    <name type="common">Mucormycosis agent</name>
    <name type="synonym">Rhizopus arrhizus var. delemar</name>
    <dbReference type="NCBI Taxonomy" id="64495"/>
    <lineage>
        <taxon>Eukaryota</taxon>
        <taxon>Fungi</taxon>
        <taxon>Fungi incertae sedis</taxon>
        <taxon>Mucoromycota</taxon>
        <taxon>Mucoromycotina</taxon>
        <taxon>Mucoromycetes</taxon>
        <taxon>Mucorales</taxon>
        <taxon>Mucorineae</taxon>
        <taxon>Rhizopodaceae</taxon>
        <taxon>Rhizopus</taxon>
    </lineage>
</organism>
<evidence type="ECO:0000259" key="4">
    <source>
        <dbReference type="PROSITE" id="PS51352"/>
    </source>
</evidence>
<proteinExistence type="inferred from homology"/>
<dbReference type="Proteomes" id="UP000716291">
    <property type="component" value="Unassembled WGS sequence"/>
</dbReference>
<dbReference type="InterPro" id="IPR036249">
    <property type="entry name" value="Thioredoxin-like_sf"/>
</dbReference>
<feature type="domain" description="PPPDE" evidence="6">
    <location>
        <begin position="3"/>
        <end position="143"/>
    </location>
</feature>
<evidence type="ECO:0000313" key="8">
    <source>
        <dbReference type="Proteomes" id="UP000716291"/>
    </source>
</evidence>
<dbReference type="PANTHER" id="PTHR12378:SF7">
    <property type="entry name" value="DESUMOYLATING ISOPEPTIDASE 1"/>
    <property type="match status" value="1"/>
</dbReference>